<evidence type="ECO:0000256" key="5">
    <source>
        <dbReference type="ARBA" id="ARBA00022705"/>
    </source>
</evidence>
<accession>N6X5S6</accession>
<proteinExistence type="inferred from homology"/>
<name>N6X5S6_9ACTO</name>
<evidence type="ECO:0000256" key="12">
    <source>
        <dbReference type="HAMAP-Rule" id="MF_00974"/>
    </source>
</evidence>
<dbReference type="OrthoDB" id="9803773at2"/>
<keyword evidence="1 12" id="KW-0240">DNA-directed RNA polymerase</keyword>
<dbReference type="NCBIfam" id="TIGR01391">
    <property type="entry name" value="dnaG"/>
    <property type="match status" value="1"/>
</dbReference>
<keyword evidence="2 12" id="KW-0639">Primosome</keyword>
<sequence length="653" mass="72211">MAGLIRKEDIALVREAARIDEIVGEHVALRPAGVGSLKGLCPFHDERTPSFHVRPHLGMWHCFGCGEGGDVISFVQKIDHLSFTEAVEFLAQRAGITLHYEEGGTQVRSEEPGKRQRLLEAHRVAEEFYQRQLASAEGAAGRQFLAKRGFNQAMCTHFGVGYSPDSWDALTRHLRSKGFTDKELEIAGLASRGNRGLYDRFRGRLMWPIRDITGATVGFGARRLNEDPQSPKYLNTPETPIYKKSQLLYGLDLAKKAIAKEHRIVIVEGYTDVMAAHVAGEPCAVATCGTAFGSEHVKIVRRLLGDAADPAAGVLLSNGRARGSEVIFTFDGDAAGQKAALRAFHEDQNFASQTFVAVDREGMDPCEVRMARGDKGVIELVRSRTPLFEFVIRSVIRQVDLRTAEGRVRALSASAPIVASIRDRALRMEYTRSLAGWLGMDMRSVADAVRHAVRPAPEPRYGEASDMAGAGLPSPVPRRRGPEDPITRLERQTLEVVLQHPVFVIGSGFEDLEGDSFFVPTHRAVHDAIRACGGLDAFAKLLHSAEEYFGVGERATEAASRRFVDQVRDAAGELVGAAVTELVVAPLPQDREEEMRSYCRGVVAALVRTDLTRKLGEARGRLQRMDEDDPEYAEAFRELMRLENRRQTFTERN</sequence>
<dbReference type="Pfam" id="PF10410">
    <property type="entry name" value="DnaB_bind"/>
    <property type="match status" value="1"/>
</dbReference>
<evidence type="ECO:0000256" key="2">
    <source>
        <dbReference type="ARBA" id="ARBA00022515"/>
    </source>
</evidence>
<evidence type="ECO:0000313" key="17">
    <source>
        <dbReference type="Proteomes" id="UP000013015"/>
    </source>
</evidence>
<dbReference type="InterPro" id="IPR002694">
    <property type="entry name" value="Znf_CHC2"/>
</dbReference>
<dbReference type="Gene3D" id="3.90.580.10">
    <property type="entry name" value="Zinc finger, CHC2-type domain"/>
    <property type="match status" value="1"/>
</dbReference>
<keyword evidence="13" id="KW-0175">Coiled coil</keyword>
<evidence type="ECO:0000256" key="6">
    <source>
        <dbReference type="ARBA" id="ARBA00022723"/>
    </source>
</evidence>
<evidence type="ECO:0000259" key="15">
    <source>
        <dbReference type="PROSITE" id="PS50880"/>
    </source>
</evidence>
<feature type="coiled-coil region" evidence="13">
    <location>
        <begin position="608"/>
        <end position="652"/>
    </location>
</feature>
<dbReference type="PATRIC" id="fig|888050.3.peg.206"/>
<dbReference type="AlphaFoldDB" id="N6X5S6"/>
<dbReference type="InterPro" id="IPR006171">
    <property type="entry name" value="TOPRIM_dom"/>
</dbReference>
<keyword evidence="5 12" id="KW-0235">DNA replication</keyword>
<keyword evidence="11 12" id="KW-0804">Transcription</keyword>
<dbReference type="Pfam" id="PF08275">
    <property type="entry name" value="DNAG_N"/>
    <property type="match status" value="1"/>
</dbReference>
<evidence type="ECO:0000256" key="9">
    <source>
        <dbReference type="ARBA" id="ARBA00022842"/>
    </source>
</evidence>
<dbReference type="SUPFAM" id="SSF56731">
    <property type="entry name" value="DNA primase core"/>
    <property type="match status" value="1"/>
</dbReference>
<dbReference type="GO" id="GO:0008270">
    <property type="term" value="F:zinc ion binding"/>
    <property type="evidence" value="ECO:0007669"/>
    <property type="project" value="UniProtKB-UniRule"/>
</dbReference>
<dbReference type="InterPro" id="IPR050219">
    <property type="entry name" value="DnaG_primase"/>
</dbReference>
<keyword evidence="6 12" id="KW-0479">Metal-binding</keyword>
<comment type="cofactor">
    <cofactor evidence="12">
        <name>Zn(2+)</name>
        <dbReference type="ChEBI" id="CHEBI:29105"/>
    </cofactor>
    <text evidence="12">Binds 1 zinc ion per monomer.</text>
</comment>
<dbReference type="InterPro" id="IPR037068">
    <property type="entry name" value="DNA_primase_core_N_sf"/>
</dbReference>
<keyword evidence="10 12" id="KW-0238">DNA-binding</keyword>
<dbReference type="PANTHER" id="PTHR30313">
    <property type="entry name" value="DNA PRIMASE"/>
    <property type="match status" value="1"/>
</dbReference>
<dbReference type="eggNOG" id="COG0358">
    <property type="taxonomic scope" value="Bacteria"/>
</dbReference>
<dbReference type="SMART" id="SM00493">
    <property type="entry name" value="TOPRIM"/>
    <property type="match status" value="1"/>
</dbReference>
<dbReference type="InterPro" id="IPR030846">
    <property type="entry name" value="DnaG_bac"/>
</dbReference>
<dbReference type="GO" id="GO:0003677">
    <property type="term" value="F:DNA binding"/>
    <property type="evidence" value="ECO:0007669"/>
    <property type="project" value="UniProtKB-KW"/>
</dbReference>
<dbReference type="SUPFAM" id="SSF57783">
    <property type="entry name" value="Zinc beta-ribbon"/>
    <property type="match status" value="1"/>
</dbReference>
<comment type="domain">
    <text evidence="12">Contains an N-terminal zinc-binding domain, a central core domain that contains the primase activity, and a C-terminal DnaB-binding domain.</text>
</comment>
<feature type="domain" description="Toprim" evidence="15">
    <location>
        <begin position="262"/>
        <end position="362"/>
    </location>
</feature>
<dbReference type="Pfam" id="PF01807">
    <property type="entry name" value="Zn_ribbon_DnaG"/>
    <property type="match status" value="1"/>
</dbReference>
<feature type="zinc finger region" description="CHC2-type" evidence="12">
    <location>
        <begin position="41"/>
        <end position="65"/>
    </location>
</feature>
<comment type="function">
    <text evidence="12">RNA polymerase that catalyzes the synthesis of short RNA molecules used as primers for DNA polymerase during DNA replication.</text>
</comment>
<keyword evidence="9" id="KW-0460">Magnesium</keyword>
<reference evidence="16 17" key="1">
    <citation type="submission" date="2013-03" db="EMBL/GenBank/DDBJ databases">
        <title>Reference genome for the Human Microbiome Project.</title>
        <authorList>
            <person name="Aqrawi P."/>
            <person name="Ayvaz T."/>
            <person name="Bess C."/>
            <person name="Blankenburg K."/>
            <person name="Coyle M."/>
            <person name="Deng J."/>
            <person name="Forbes L."/>
            <person name="Fowler G."/>
            <person name="Francisco L."/>
            <person name="Fu Q."/>
            <person name="Gibbs R."/>
            <person name="Gross S."/>
            <person name="Gubbala S."/>
            <person name="Hale W."/>
            <person name="Hemphill L."/>
            <person name="Highlander S."/>
            <person name="Hirani K."/>
            <person name="Jackson L."/>
            <person name="Jakkamsetti A."/>
            <person name="Javaid M."/>
            <person name="Jayaseelan J.C."/>
            <person name="Jiang H."/>
            <person name="Joshi V."/>
            <person name="Korchina V."/>
            <person name="Kovar C."/>
            <person name="Lara F."/>
            <person name="Lee S."/>
            <person name="Liu Y."/>
            <person name="Mata R."/>
            <person name="Mathew T."/>
            <person name="Munidasa M."/>
            <person name="Muzny D."/>
            <person name="Nazareth L."/>
            <person name="Ngo R."/>
            <person name="Nguyen L."/>
            <person name="Nguyen N."/>
            <person name="Okwuonu G."/>
            <person name="Ongeri F."/>
            <person name="Palculict T."/>
            <person name="Patil S."/>
            <person name="Petrosino J."/>
            <person name="Pham C."/>
            <person name="Pham P."/>
            <person name="Pu L.-L."/>
            <person name="Qin X."/>
            <person name="Qu J."/>
            <person name="Reid J."/>
            <person name="Ross M."/>
            <person name="Ruth R."/>
            <person name="Saada N."/>
            <person name="San Lucas F."/>
            <person name="Santibanez J."/>
            <person name="Shang Y."/>
            <person name="Simmons D."/>
            <person name="Song X.-Z."/>
            <person name="Tang L.-Y."/>
            <person name="Thornton R."/>
            <person name="Warren J."/>
            <person name="Weissenberger G."/>
            <person name="Wilczek-Boney K."/>
            <person name="Worley K."/>
            <person name="Youmans B."/>
            <person name="Zhang J."/>
            <person name="Zhang L."/>
            <person name="Zhao Z."/>
            <person name="Zhou C."/>
            <person name="Zhu D."/>
            <person name="Zhu Y."/>
        </authorList>
    </citation>
    <scope>NUCLEOTIDE SEQUENCE [LARGE SCALE GENOMIC DNA]</scope>
    <source>
        <strain evidence="16 17">F0333</strain>
    </source>
</reference>
<dbReference type="Pfam" id="PF08278">
    <property type="entry name" value="DnaG_DnaB_bind"/>
    <property type="match status" value="1"/>
</dbReference>
<evidence type="ECO:0000256" key="7">
    <source>
        <dbReference type="ARBA" id="ARBA00022771"/>
    </source>
</evidence>
<dbReference type="PANTHER" id="PTHR30313:SF2">
    <property type="entry name" value="DNA PRIMASE"/>
    <property type="match status" value="1"/>
</dbReference>
<dbReference type="GO" id="GO:0005737">
    <property type="term" value="C:cytoplasm"/>
    <property type="evidence" value="ECO:0007669"/>
    <property type="project" value="TreeGrafter"/>
</dbReference>
<evidence type="ECO:0000256" key="4">
    <source>
        <dbReference type="ARBA" id="ARBA00022695"/>
    </source>
</evidence>
<dbReference type="GO" id="GO:0000428">
    <property type="term" value="C:DNA-directed RNA polymerase complex"/>
    <property type="evidence" value="ECO:0007669"/>
    <property type="project" value="UniProtKB-KW"/>
</dbReference>
<dbReference type="InterPro" id="IPR013264">
    <property type="entry name" value="DNAG_N"/>
</dbReference>
<keyword evidence="4 12" id="KW-0548">Nucleotidyltransferase</keyword>
<comment type="subunit">
    <text evidence="12">Monomer. Interacts with DnaB.</text>
</comment>
<dbReference type="EC" id="2.7.7.101" evidence="12"/>
<dbReference type="GO" id="GO:1990077">
    <property type="term" value="C:primosome complex"/>
    <property type="evidence" value="ECO:0007669"/>
    <property type="project" value="UniProtKB-KW"/>
</dbReference>
<dbReference type="GO" id="GO:0003899">
    <property type="term" value="F:DNA-directed RNA polymerase activity"/>
    <property type="evidence" value="ECO:0007669"/>
    <property type="project" value="UniProtKB-UniRule"/>
</dbReference>
<evidence type="ECO:0000313" key="16">
    <source>
        <dbReference type="EMBL" id="ENO19066.1"/>
    </source>
</evidence>
<dbReference type="Pfam" id="PF13662">
    <property type="entry name" value="Toprim_4"/>
    <property type="match status" value="1"/>
</dbReference>
<evidence type="ECO:0000256" key="10">
    <source>
        <dbReference type="ARBA" id="ARBA00023125"/>
    </source>
</evidence>
<dbReference type="InterPro" id="IPR036977">
    <property type="entry name" value="DNA_primase_Znf_CHC2"/>
</dbReference>
<dbReference type="HAMAP" id="MF_00974">
    <property type="entry name" value="DNA_primase_DnaG"/>
    <property type="match status" value="1"/>
</dbReference>
<evidence type="ECO:0000256" key="13">
    <source>
        <dbReference type="SAM" id="Coils"/>
    </source>
</evidence>
<dbReference type="SMART" id="SM00400">
    <property type="entry name" value="ZnF_CHCC"/>
    <property type="match status" value="1"/>
</dbReference>
<dbReference type="GO" id="GO:0006269">
    <property type="term" value="P:DNA replication, synthesis of primer"/>
    <property type="evidence" value="ECO:0007669"/>
    <property type="project" value="UniProtKB-UniRule"/>
</dbReference>
<dbReference type="InterPro" id="IPR013173">
    <property type="entry name" value="DNA_primase_DnaG_DnaB-bd_dom"/>
</dbReference>
<dbReference type="Gene3D" id="3.40.1360.10">
    <property type="match status" value="1"/>
</dbReference>
<dbReference type="InterPro" id="IPR019475">
    <property type="entry name" value="DNA_primase_DnaB-bd"/>
</dbReference>
<evidence type="ECO:0000256" key="1">
    <source>
        <dbReference type="ARBA" id="ARBA00022478"/>
    </source>
</evidence>
<dbReference type="FunFam" id="3.90.580.10:FF:000001">
    <property type="entry name" value="DNA primase"/>
    <property type="match status" value="1"/>
</dbReference>
<organism evidence="16 17">
    <name type="scientific">Schaalia cardiffensis F0333</name>
    <dbReference type="NCBI Taxonomy" id="888050"/>
    <lineage>
        <taxon>Bacteria</taxon>
        <taxon>Bacillati</taxon>
        <taxon>Actinomycetota</taxon>
        <taxon>Actinomycetes</taxon>
        <taxon>Actinomycetales</taxon>
        <taxon>Actinomycetaceae</taxon>
        <taxon>Schaalia</taxon>
    </lineage>
</organism>
<dbReference type="Gene3D" id="3.90.980.10">
    <property type="entry name" value="DNA primase, catalytic core, N-terminal domain"/>
    <property type="match status" value="1"/>
</dbReference>
<comment type="caution">
    <text evidence="16">The sequence shown here is derived from an EMBL/GenBank/DDBJ whole genome shotgun (WGS) entry which is preliminary data.</text>
</comment>
<keyword evidence="7 12" id="KW-0863">Zinc-finger</keyword>
<dbReference type="PROSITE" id="PS50880">
    <property type="entry name" value="TOPRIM"/>
    <property type="match status" value="1"/>
</dbReference>
<dbReference type="EMBL" id="AQHZ01000003">
    <property type="protein sequence ID" value="ENO19066.1"/>
    <property type="molecule type" value="Genomic_DNA"/>
</dbReference>
<comment type="similarity">
    <text evidence="12">Belongs to the DnaG primase family.</text>
</comment>
<evidence type="ECO:0000256" key="14">
    <source>
        <dbReference type="SAM" id="MobiDB-lite"/>
    </source>
</evidence>
<dbReference type="InterPro" id="IPR034151">
    <property type="entry name" value="TOPRIM_DnaG_bac"/>
</dbReference>
<dbReference type="HOGENOM" id="CLU_013501_3_1_11"/>
<evidence type="ECO:0000256" key="8">
    <source>
        <dbReference type="ARBA" id="ARBA00022833"/>
    </source>
</evidence>
<dbReference type="RefSeq" id="WP_005961822.1">
    <property type="nucleotide sequence ID" value="NZ_CP040505.1"/>
</dbReference>
<gene>
    <name evidence="12 16" type="primary">dnaG</name>
    <name evidence="16" type="ORF">HMPREF9004_0210</name>
</gene>
<dbReference type="InterPro" id="IPR006295">
    <property type="entry name" value="DNA_primase_DnaG"/>
</dbReference>
<dbReference type="Proteomes" id="UP000013015">
    <property type="component" value="Unassembled WGS sequence"/>
</dbReference>
<comment type="catalytic activity">
    <reaction evidence="12">
        <text>ssDNA + n NTP = ssDNA/pppN(pN)n-1 hybrid + (n-1) diphosphate.</text>
        <dbReference type="EC" id="2.7.7.101"/>
    </reaction>
</comment>
<keyword evidence="8 12" id="KW-0862">Zinc</keyword>
<protein>
    <recommendedName>
        <fullName evidence="12">DNA primase</fullName>
        <ecNumber evidence="12">2.7.7.101</ecNumber>
    </recommendedName>
</protein>
<keyword evidence="17" id="KW-1185">Reference proteome</keyword>
<feature type="region of interest" description="Disordered" evidence="14">
    <location>
        <begin position="457"/>
        <end position="480"/>
    </location>
</feature>
<evidence type="ECO:0000256" key="3">
    <source>
        <dbReference type="ARBA" id="ARBA00022679"/>
    </source>
</evidence>
<dbReference type="FunFam" id="3.90.980.10:FF:000001">
    <property type="entry name" value="DNA primase"/>
    <property type="match status" value="1"/>
</dbReference>
<evidence type="ECO:0000256" key="11">
    <source>
        <dbReference type="ARBA" id="ARBA00023163"/>
    </source>
</evidence>
<dbReference type="CDD" id="cd03364">
    <property type="entry name" value="TOPRIM_DnaG_primases"/>
    <property type="match status" value="1"/>
</dbReference>
<dbReference type="STRING" id="888050.HMPREF9004_0210"/>
<keyword evidence="3 12" id="KW-0808">Transferase</keyword>